<feature type="domain" description="VOC" evidence="1">
    <location>
        <begin position="4"/>
        <end position="115"/>
    </location>
</feature>
<dbReference type="Pfam" id="PF18029">
    <property type="entry name" value="Glyoxalase_6"/>
    <property type="match status" value="1"/>
</dbReference>
<dbReference type="InterPro" id="IPR037523">
    <property type="entry name" value="VOC_core"/>
</dbReference>
<organism evidence="2 3">
    <name type="scientific">Amycolatopsis minnesotensis</name>
    <dbReference type="NCBI Taxonomy" id="337894"/>
    <lineage>
        <taxon>Bacteria</taxon>
        <taxon>Bacillati</taxon>
        <taxon>Actinomycetota</taxon>
        <taxon>Actinomycetes</taxon>
        <taxon>Pseudonocardiales</taxon>
        <taxon>Pseudonocardiaceae</taxon>
        <taxon>Amycolatopsis</taxon>
    </lineage>
</organism>
<protein>
    <submittedName>
        <fullName evidence="2">VOC family protein</fullName>
    </submittedName>
</protein>
<comment type="caution">
    <text evidence="2">The sequence shown here is derived from an EMBL/GenBank/DDBJ whole genome shotgun (WGS) entry which is preliminary data.</text>
</comment>
<dbReference type="InterPro" id="IPR029068">
    <property type="entry name" value="Glyas_Bleomycin-R_OHBP_Dase"/>
</dbReference>
<proteinExistence type="predicted"/>
<gene>
    <name evidence="2" type="ORF">GCM10009754_86370</name>
</gene>
<evidence type="ECO:0000259" key="1">
    <source>
        <dbReference type="PROSITE" id="PS51819"/>
    </source>
</evidence>
<dbReference type="EMBL" id="BAAANN010000074">
    <property type="protein sequence ID" value="GAA1993755.1"/>
    <property type="molecule type" value="Genomic_DNA"/>
</dbReference>
<sequence>MTLELGMITIDCADPQGLAAFWADALGTEIAQDYGEFLFLAPAKPDGPALGFQRVPEPRAGKNRLHLDFGSGDRAGEVQRLVALGAAEKGEHEAPGLAWTVLADPEGNEFCVATQSAPPGS</sequence>
<dbReference type="InterPro" id="IPR041581">
    <property type="entry name" value="Glyoxalase_6"/>
</dbReference>
<dbReference type="RefSeq" id="WP_344431986.1">
    <property type="nucleotide sequence ID" value="NZ_BAAANN010000074.1"/>
</dbReference>
<evidence type="ECO:0000313" key="2">
    <source>
        <dbReference type="EMBL" id="GAA1993755.1"/>
    </source>
</evidence>
<accession>A0ABP5EBK5</accession>
<dbReference type="Proteomes" id="UP001501116">
    <property type="component" value="Unassembled WGS sequence"/>
</dbReference>
<dbReference type="CDD" id="cd06587">
    <property type="entry name" value="VOC"/>
    <property type="match status" value="1"/>
</dbReference>
<dbReference type="SUPFAM" id="SSF54593">
    <property type="entry name" value="Glyoxalase/Bleomycin resistance protein/Dihydroxybiphenyl dioxygenase"/>
    <property type="match status" value="1"/>
</dbReference>
<keyword evidence="3" id="KW-1185">Reference proteome</keyword>
<reference evidence="3" key="1">
    <citation type="journal article" date="2019" name="Int. J. Syst. Evol. Microbiol.">
        <title>The Global Catalogue of Microorganisms (GCM) 10K type strain sequencing project: providing services to taxonomists for standard genome sequencing and annotation.</title>
        <authorList>
            <consortium name="The Broad Institute Genomics Platform"/>
            <consortium name="The Broad Institute Genome Sequencing Center for Infectious Disease"/>
            <person name="Wu L."/>
            <person name="Ma J."/>
        </authorList>
    </citation>
    <scope>NUCLEOTIDE SEQUENCE [LARGE SCALE GENOMIC DNA]</scope>
    <source>
        <strain evidence="3">JCM 14545</strain>
    </source>
</reference>
<evidence type="ECO:0000313" key="3">
    <source>
        <dbReference type="Proteomes" id="UP001501116"/>
    </source>
</evidence>
<dbReference type="PROSITE" id="PS51819">
    <property type="entry name" value="VOC"/>
    <property type="match status" value="1"/>
</dbReference>
<dbReference type="PANTHER" id="PTHR35908:SF1">
    <property type="entry name" value="CONSERVED PROTEIN"/>
    <property type="match status" value="1"/>
</dbReference>
<dbReference type="PANTHER" id="PTHR35908">
    <property type="entry name" value="HYPOTHETICAL FUSION PROTEIN"/>
    <property type="match status" value="1"/>
</dbReference>
<dbReference type="Gene3D" id="3.10.180.10">
    <property type="entry name" value="2,3-Dihydroxybiphenyl 1,2-Dioxygenase, domain 1"/>
    <property type="match status" value="1"/>
</dbReference>
<name>A0ABP5EBK5_9PSEU</name>